<evidence type="ECO:0000256" key="1">
    <source>
        <dbReference type="SAM" id="MobiDB-lite"/>
    </source>
</evidence>
<accession>A0A2N3YKZ0</accession>
<dbReference type="Proteomes" id="UP000233781">
    <property type="component" value="Unassembled WGS sequence"/>
</dbReference>
<dbReference type="AlphaFoldDB" id="A0A2N3YKZ0"/>
<keyword evidence="4" id="KW-1185">Reference proteome</keyword>
<dbReference type="InterPro" id="IPR021139">
    <property type="entry name" value="NYN"/>
</dbReference>
<dbReference type="PANTHER" id="PTHR35811">
    <property type="entry name" value="SLR1870 PROTEIN"/>
    <property type="match status" value="1"/>
</dbReference>
<protein>
    <submittedName>
        <fullName evidence="3">Uncharacterized protein (TIGR00288 family)</fullName>
    </submittedName>
</protein>
<evidence type="ECO:0000313" key="3">
    <source>
        <dbReference type="EMBL" id="PKW27535.1"/>
    </source>
</evidence>
<dbReference type="CDD" id="cd11297">
    <property type="entry name" value="PIN_LabA-like_N_1"/>
    <property type="match status" value="1"/>
</dbReference>
<feature type="compositionally biased region" description="Low complexity" evidence="1">
    <location>
        <begin position="222"/>
        <end position="245"/>
    </location>
</feature>
<dbReference type="Gene3D" id="3.30.420.610">
    <property type="entry name" value="LOTUS domain-like"/>
    <property type="match status" value="1"/>
</dbReference>
<dbReference type="EMBL" id="PJNE01000001">
    <property type="protein sequence ID" value="PKW27535.1"/>
    <property type="molecule type" value="Genomic_DNA"/>
</dbReference>
<evidence type="ECO:0000313" key="4">
    <source>
        <dbReference type="Proteomes" id="UP000233781"/>
    </source>
</evidence>
<dbReference type="PANTHER" id="PTHR35811:SF1">
    <property type="entry name" value="HTH OST-TYPE DOMAIN-CONTAINING PROTEIN"/>
    <property type="match status" value="1"/>
</dbReference>
<feature type="region of interest" description="Disordered" evidence="1">
    <location>
        <begin position="148"/>
        <end position="189"/>
    </location>
</feature>
<dbReference type="Pfam" id="PF12872">
    <property type="entry name" value="OST-HTH"/>
    <property type="match status" value="1"/>
</dbReference>
<reference evidence="3 4" key="1">
    <citation type="submission" date="2017-12" db="EMBL/GenBank/DDBJ databases">
        <title>Sequencing the genomes of 1000 Actinobacteria strains.</title>
        <authorList>
            <person name="Klenk H.-P."/>
        </authorList>
    </citation>
    <scope>NUCLEOTIDE SEQUENCE [LARGE SCALE GENOMIC DNA]</scope>
    <source>
        <strain evidence="3 4">DSM 12806</strain>
    </source>
</reference>
<name>A0A2N3YKZ0_9MICO</name>
<feature type="domain" description="HTH OST-type" evidence="2">
    <location>
        <begin position="254"/>
        <end position="327"/>
    </location>
</feature>
<sequence>MSDTARIALLIDADNARARRIDVILNELSKVGETSIRRAYGNWTKAGLKSWQDVLHDNAIRPVQQFDPSKGKNASDMALAVDAVELLHTQRPDAFAIVSSDADFTPLVMHLREHGVAVYGFGDAKTPAPFQSACTRFLVLDRLSAPSGQADPGVEPAVEAAPEPPADAPTATGARRATKAATAKSAASAGAGTARAAAAGATAKAAPAASGAATPTTKAAAKKATTTQATTTQAAAKKAAAGTPERATRSQLRQDARLVSLLRGAVESSADDDGWAKINTVGQRIARQSSFDPRNYGYAKLSKLIEVSDLFDVRGAGTPDMAVRDPRGA</sequence>
<evidence type="ECO:0000259" key="2">
    <source>
        <dbReference type="PROSITE" id="PS51644"/>
    </source>
</evidence>
<dbReference type="GO" id="GO:0004540">
    <property type="term" value="F:RNA nuclease activity"/>
    <property type="evidence" value="ECO:0007669"/>
    <property type="project" value="InterPro"/>
</dbReference>
<comment type="caution">
    <text evidence="3">The sequence shown here is derived from an EMBL/GenBank/DDBJ whole genome shotgun (WGS) entry which is preliminary data.</text>
</comment>
<dbReference type="PROSITE" id="PS51644">
    <property type="entry name" value="HTH_OST"/>
    <property type="match status" value="1"/>
</dbReference>
<dbReference type="CDD" id="cd10146">
    <property type="entry name" value="LabA_like_C"/>
    <property type="match status" value="1"/>
</dbReference>
<dbReference type="OrthoDB" id="2379772at2"/>
<feature type="region of interest" description="Disordered" evidence="1">
    <location>
        <begin position="222"/>
        <end position="251"/>
    </location>
</feature>
<gene>
    <name evidence="3" type="ORF">ATL31_2381</name>
</gene>
<proteinExistence type="predicted"/>
<dbReference type="Gene3D" id="3.40.50.1010">
    <property type="entry name" value="5'-nuclease"/>
    <property type="match status" value="1"/>
</dbReference>
<dbReference type="InterPro" id="IPR041966">
    <property type="entry name" value="LOTUS-like"/>
</dbReference>
<organism evidence="3 4">
    <name type="scientific">Phycicoccus duodecadis</name>
    <dbReference type="NCBI Taxonomy" id="173053"/>
    <lineage>
        <taxon>Bacteria</taxon>
        <taxon>Bacillati</taxon>
        <taxon>Actinomycetota</taxon>
        <taxon>Actinomycetes</taxon>
        <taxon>Micrococcales</taxon>
        <taxon>Intrasporangiaceae</taxon>
        <taxon>Phycicoccus</taxon>
    </lineage>
</organism>
<feature type="compositionally biased region" description="Low complexity" evidence="1">
    <location>
        <begin position="150"/>
        <end position="161"/>
    </location>
</feature>
<dbReference type="Pfam" id="PF01936">
    <property type="entry name" value="NYN"/>
    <property type="match status" value="1"/>
</dbReference>
<feature type="compositionally biased region" description="Low complexity" evidence="1">
    <location>
        <begin position="168"/>
        <end position="189"/>
    </location>
</feature>
<dbReference type="InterPro" id="IPR025605">
    <property type="entry name" value="OST-HTH/LOTUS_dom"/>
</dbReference>
<dbReference type="RefSeq" id="WP_101395945.1">
    <property type="nucleotide sequence ID" value="NZ_PJNE01000001.1"/>
</dbReference>